<feature type="compositionally biased region" description="Acidic residues" evidence="1">
    <location>
        <begin position="99"/>
        <end position="115"/>
    </location>
</feature>
<feature type="compositionally biased region" description="Pro residues" evidence="1">
    <location>
        <begin position="167"/>
        <end position="176"/>
    </location>
</feature>
<feature type="compositionally biased region" description="Basic and acidic residues" evidence="1">
    <location>
        <begin position="68"/>
        <end position="79"/>
    </location>
</feature>
<keyword evidence="4" id="KW-1185">Reference proteome</keyword>
<evidence type="ECO:0000256" key="1">
    <source>
        <dbReference type="SAM" id="MobiDB-lite"/>
    </source>
</evidence>
<dbReference type="Ensembl" id="ENSCJPT00005007604.1">
    <property type="protein sequence ID" value="ENSCJPP00005004563.1"/>
    <property type="gene ID" value="ENSCJPG00005004494.1"/>
</dbReference>
<keyword evidence="2" id="KW-0732">Signal</keyword>
<dbReference type="Proteomes" id="UP000694412">
    <property type="component" value="Chromosome LGE22C19W28_E50C23"/>
</dbReference>
<protein>
    <submittedName>
        <fullName evidence="3">Uncharacterized protein</fullName>
    </submittedName>
</protein>
<feature type="compositionally biased region" description="Pro residues" evidence="1">
    <location>
        <begin position="81"/>
        <end position="98"/>
    </location>
</feature>
<accession>A0A8C2SYV5</accession>
<reference evidence="3" key="1">
    <citation type="submission" date="2015-11" db="EMBL/GenBank/DDBJ databases">
        <authorList>
            <consortium name="International Coturnix japonica Genome Analysis Consortium"/>
            <person name="Warren W."/>
            <person name="Burt D.W."/>
            <person name="Antin P.B."/>
            <person name="Lanford R."/>
            <person name="Gros J."/>
            <person name="Wilson R.K."/>
        </authorList>
    </citation>
    <scope>NUCLEOTIDE SEQUENCE [LARGE SCALE GENOMIC DNA]</scope>
</reference>
<feature type="compositionally biased region" description="Basic and acidic residues" evidence="1">
    <location>
        <begin position="138"/>
        <end position="151"/>
    </location>
</feature>
<sequence>MAAALGLALSLLAALRVGNGELNVRELSDMAYGVEISREPVMAGQVPEPGGHYGNREAEPSLFLQAQEKGREQQVEKSPETPGPKEPPSPEPPSSDPPGPEEEEEVEEEEEEDAELLGGFEKELGGGVLLPREQMAQLKEEVKTEMEKEFDNIINEVGAGGPRSSPLTPPDPPIPH</sequence>
<feature type="signal peptide" evidence="2">
    <location>
        <begin position="1"/>
        <end position="20"/>
    </location>
</feature>
<evidence type="ECO:0000313" key="3">
    <source>
        <dbReference type="Ensembl" id="ENSCJPP00005004563.1"/>
    </source>
</evidence>
<dbReference type="AlphaFoldDB" id="A0A8C2SYV5"/>
<organism evidence="3 4">
    <name type="scientific">Coturnix japonica</name>
    <name type="common">Japanese quail</name>
    <name type="synonym">Coturnix coturnix japonica</name>
    <dbReference type="NCBI Taxonomy" id="93934"/>
    <lineage>
        <taxon>Eukaryota</taxon>
        <taxon>Metazoa</taxon>
        <taxon>Chordata</taxon>
        <taxon>Craniata</taxon>
        <taxon>Vertebrata</taxon>
        <taxon>Euteleostomi</taxon>
        <taxon>Archelosauria</taxon>
        <taxon>Archosauria</taxon>
        <taxon>Dinosauria</taxon>
        <taxon>Saurischia</taxon>
        <taxon>Theropoda</taxon>
        <taxon>Coelurosauria</taxon>
        <taxon>Aves</taxon>
        <taxon>Neognathae</taxon>
        <taxon>Galloanserae</taxon>
        <taxon>Galliformes</taxon>
        <taxon>Phasianidae</taxon>
        <taxon>Perdicinae</taxon>
        <taxon>Coturnix</taxon>
    </lineage>
</organism>
<evidence type="ECO:0000256" key="2">
    <source>
        <dbReference type="SAM" id="SignalP"/>
    </source>
</evidence>
<name>A0A8C2SYV5_COTJA</name>
<reference evidence="3" key="2">
    <citation type="submission" date="2025-08" db="UniProtKB">
        <authorList>
            <consortium name="Ensembl"/>
        </authorList>
    </citation>
    <scope>IDENTIFICATION</scope>
</reference>
<reference evidence="3" key="3">
    <citation type="submission" date="2025-09" db="UniProtKB">
        <authorList>
            <consortium name="Ensembl"/>
        </authorList>
    </citation>
    <scope>IDENTIFICATION</scope>
</reference>
<feature type="region of interest" description="Disordered" evidence="1">
    <location>
        <begin position="43"/>
        <end position="176"/>
    </location>
</feature>
<feature type="chain" id="PRO_5034629450" evidence="2">
    <location>
        <begin position="21"/>
        <end position="176"/>
    </location>
</feature>
<proteinExistence type="predicted"/>
<evidence type="ECO:0000313" key="4">
    <source>
        <dbReference type="Proteomes" id="UP000694412"/>
    </source>
</evidence>